<sequence>MRQTGTTEPALLTNHKPEPHIRCLRFQYPIMTASRIAYSFSSVRFTRWLQIFLVSHSNSHRQVICWARHDLTCLLPCLSIHGPSFPSEVPILFD</sequence>
<reference evidence="1" key="1">
    <citation type="submission" date="2019-11" db="UniProtKB">
        <authorList>
            <consortium name="WormBaseParasite"/>
        </authorList>
    </citation>
    <scope>IDENTIFICATION</scope>
</reference>
<proteinExistence type="predicted"/>
<evidence type="ECO:0000313" key="1">
    <source>
        <dbReference type="WBParaSite" id="MCU_008712-RA"/>
    </source>
</evidence>
<accession>A0A5K3FL90</accession>
<dbReference type="WBParaSite" id="MCU_008712-RA">
    <property type="protein sequence ID" value="MCU_008712-RA"/>
    <property type="gene ID" value="MCU_008712"/>
</dbReference>
<dbReference type="AlphaFoldDB" id="A0A5K3FL90"/>
<protein>
    <submittedName>
        <fullName evidence="1">Uncharacterized protein</fullName>
    </submittedName>
</protein>
<organism evidence="1">
    <name type="scientific">Mesocestoides corti</name>
    <name type="common">Flatworm</name>
    <dbReference type="NCBI Taxonomy" id="53468"/>
    <lineage>
        <taxon>Eukaryota</taxon>
        <taxon>Metazoa</taxon>
        <taxon>Spiralia</taxon>
        <taxon>Lophotrochozoa</taxon>
        <taxon>Platyhelminthes</taxon>
        <taxon>Cestoda</taxon>
        <taxon>Eucestoda</taxon>
        <taxon>Cyclophyllidea</taxon>
        <taxon>Mesocestoididae</taxon>
        <taxon>Mesocestoides</taxon>
    </lineage>
</organism>
<name>A0A5K3FL90_MESCO</name>